<evidence type="ECO:0000313" key="5">
    <source>
        <dbReference type="EMBL" id="CAL4983181.1"/>
    </source>
</evidence>
<keyword evidence="6" id="KW-1185">Reference proteome</keyword>
<dbReference type="InterPro" id="IPR056423">
    <property type="entry name" value="BACK_BPM_SPOP"/>
</dbReference>
<dbReference type="PROSITE" id="PS50144">
    <property type="entry name" value="MATH"/>
    <property type="match status" value="1"/>
</dbReference>
<feature type="domain" description="BTB" evidence="3">
    <location>
        <begin position="198"/>
        <end position="265"/>
    </location>
</feature>
<dbReference type="SUPFAM" id="SSF49599">
    <property type="entry name" value="TRAF domain-like"/>
    <property type="match status" value="1"/>
</dbReference>
<dbReference type="Pfam" id="PF22486">
    <property type="entry name" value="MATH_2"/>
    <property type="match status" value="1"/>
</dbReference>
<evidence type="ECO:0000256" key="1">
    <source>
        <dbReference type="ARBA" id="ARBA00004906"/>
    </source>
</evidence>
<dbReference type="InterPro" id="IPR000210">
    <property type="entry name" value="BTB/POZ_dom"/>
</dbReference>
<dbReference type="AlphaFoldDB" id="A0ABC9ARW2"/>
<organism evidence="5 6">
    <name type="scientific">Urochloa decumbens</name>
    <dbReference type="NCBI Taxonomy" id="240449"/>
    <lineage>
        <taxon>Eukaryota</taxon>
        <taxon>Viridiplantae</taxon>
        <taxon>Streptophyta</taxon>
        <taxon>Embryophyta</taxon>
        <taxon>Tracheophyta</taxon>
        <taxon>Spermatophyta</taxon>
        <taxon>Magnoliopsida</taxon>
        <taxon>Liliopsida</taxon>
        <taxon>Poales</taxon>
        <taxon>Poaceae</taxon>
        <taxon>PACMAD clade</taxon>
        <taxon>Panicoideae</taxon>
        <taxon>Panicodae</taxon>
        <taxon>Paniceae</taxon>
        <taxon>Melinidinae</taxon>
        <taxon>Urochloa</taxon>
    </lineage>
</organism>
<protein>
    <submittedName>
        <fullName evidence="5">Uncharacterized protein</fullName>
    </submittedName>
</protein>
<evidence type="ECO:0000259" key="3">
    <source>
        <dbReference type="PROSITE" id="PS50097"/>
    </source>
</evidence>
<name>A0ABC9ARW2_9POAL</name>
<feature type="domain" description="MATH" evidence="4">
    <location>
        <begin position="28"/>
        <end position="161"/>
    </location>
</feature>
<dbReference type="PANTHER" id="PTHR26379:SF483">
    <property type="entry name" value="OS11G0619800 PROTEIN"/>
    <property type="match status" value="1"/>
</dbReference>
<dbReference type="Pfam" id="PF00651">
    <property type="entry name" value="BTB"/>
    <property type="match status" value="1"/>
</dbReference>
<dbReference type="Pfam" id="PF24570">
    <property type="entry name" value="BACK_BPM_SPOP"/>
    <property type="match status" value="1"/>
</dbReference>
<dbReference type="EMBL" id="OZ075132">
    <property type="protein sequence ID" value="CAL4983181.1"/>
    <property type="molecule type" value="Genomic_DNA"/>
</dbReference>
<dbReference type="PROSITE" id="PS50097">
    <property type="entry name" value="BTB"/>
    <property type="match status" value="1"/>
</dbReference>
<dbReference type="Proteomes" id="UP001497457">
    <property type="component" value="Chromosome 22rd"/>
</dbReference>
<gene>
    <name evidence="5" type="ORF">URODEC1_LOCUS56960</name>
</gene>
<evidence type="ECO:0000256" key="2">
    <source>
        <dbReference type="ARBA" id="ARBA00010846"/>
    </source>
</evidence>
<dbReference type="SUPFAM" id="SSF54695">
    <property type="entry name" value="POZ domain"/>
    <property type="match status" value="1"/>
</dbReference>
<dbReference type="InterPro" id="IPR008974">
    <property type="entry name" value="TRAF-like"/>
</dbReference>
<evidence type="ECO:0000259" key="4">
    <source>
        <dbReference type="PROSITE" id="PS50144"/>
    </source>
</evidence>
<reference evidence="5" key="1">
    <citation type="submission" date="2024-10" db="EMBL/GenBank/DDBJ databases">
        <authorList>
            <person name="Ryan C."/>
        </authorList>
    </citation>
    <scope>NUCLEOTIDE SEQUENCE [LARGE SCALE GENOMIC DNA]</scope>
</reference>
<dbReference type="InterPro" id="IPR011333">
    <property type="entry name" value="SKP1/BTB/POZ_sf"/>
</dbReference>
<dbReference type="Gene3D" id="1.25.40.420">
    <property type="match status" value="1"/>
</dbReference>
<dbReference type="PANTHER" id="PTHR26379">
    <property type="entry name" value="BTB/POZ AND MATH DOMAIN-CONTAINING PROTEIN 1"/>
    <property type="match status" value="1"/>
</dbReference>
<evidence type="ECO:0000313" key="6">
    <source>
        <dbReference type="Proteomes" id="UP001497457"/>
    </source>
</evidence>
<dbReference type="Gene3D" id="2.60.210.10">
    <property type="entry name" value="Apoptosis, Tumor Necrosis Factor Receptor Associated Protein 2, Chain A"/>
    <property type="match status" value="1"/>
</dbReference>
<dbReference type="InterPro" id="IPR045005">
    <property type="entry name" value="BPM1-6"/>
</dbReference>
<dbReference type="Gene3D" id="3.30.710.10">
    <property type="entry name" value="Potassium Channel Kv1.1, Chain A"/>
    <property type="match status" value="1"/>
</dbReference>
<comment type="pathway">
    <text evidence="1">Protein modification; protein ubiquitination.</text>
</comment>
<accession>A0ABC9ARW2</accession>
<dbReference type="CDD" id="cd18280">
    <property type="entry name" value="BTB_POZ_BPM_plant"/>
    <property type="match status" value="1"/>
</dbReference>
<dbReference type="SMART" id="SM00225">
    <property type="entry name" value="BTB"/>
    <property type="match status" value="1"/>
</dbReference>
<dbReference type="CDD" id="cd00121">
    <property type="entry name" value="MATH"/>
    <property type="match status" value="1"/>
</dbReference>
<proteinExistence type="inferred from homology"/>
<sequence>MCIRRSDVLINMPSGSAIGFRGNPKMVTGWHVLKVEGYSRTKGLSGNGIKSSTFTVGGHRWYIRYFPGGFGSRSSDWVGVDLNLQHPADSGNVLTRFKFSIVDQAGEKVYPPYNLIDERILEIIRTFSSKTVSQGKACFIARRELESSYLKDDSFKIRCDVTVIKEIHAVDTTVEPVTVPPPDLHRHLGDLLNSQVGGDIVFEVDGQLFTAHRYVLAARSSVFMAELFGPLKEKTASHVRIDDMKAMVFKAMLHFIYTDFLPDMEEDEKTVMSQHLLVAADRYNLERLKLICEDILRKRINTDIVATTLVLAEQHSCFGLKNECFKFLMSPGNLKTVMESDSYQYLKNSCPSLLDEMITKIAP</sequence>
<dbReference type="InterPro" id="IPR002083">
    <property type="entry name" value="MATH/TRAF_dom"/>
</dbReference>
<comment type="similarity">
    <text evidence="2">Belongs to the Tdpoz family.</text>
</comment>